<dbReference type="EMBL" id="AE016879">
    <property type="protein sequence ID" value="AAP26971.1"/>
    <property type="molecule type" value="Genomic_DNA"/>
</dbReference>
<keyword evidence="1" id="KW-0812">Transmembrane</keyword>
<keyword evidence="1" id="KW-1133">Transmembrane helix</keyword>
<dbReference type="KEGG" id="ban:BA_3175"/>
<evidence type="ECO:0000256" key="1">
    <source>
        <dbReference type="SAM" id="Phobius"/>
    </source>
</evidence>
<dbReference type="AlphaFoldDB" id="A0A2P0HG53"/>
<name>A0A2P0HG53_BACAN</name>
<keyword evidence="1" id="KW-0472">Membrane</keyword>
<sequence length="93" mass="10311">MVEITTGVAVSSCGNVCFATLAAVTENCLLVSVTFSNVSFMFPSCNLSFTFFPVVCIAFRFSFFNRETMTPVAIPITVYLNIVCFIFLTLLYF</sequence>
<evidence type="ECO:0008006" key="4">
    <source>
        <dbReference type="Google" id="ProtNLM"/>
    </source>
</evidence>
<evidence type="ECO:0000313" key="2">
    <source>
        <dbReference type="EMBL" id="AAP26971.1"/>
    </source>
</evidence>
<evidence type="ECO:0000313" key="3">
    <source>
        <dbReference type="Proteomes" id="UP000000427"/>
    </source>
</evidence>
<organism evidence="2 3">
    <name type="scientific">Bacillus anthracis</name>
    <name type="common">anthrax bacterium</name>
    <dbReference type="NCBI Taxonomy" id="1392"/>
    <lineage>
        <taxon>Bacteria</taxon>
        <taxon>Bacillati</taxon>
        <taxon>Bacillota</taxon>
        <taxon>Bacilli</taxon>
        <taxon>Bacillales</taxon>
        <taxon>Bacillaceae</taxon>
        <taxon>Bacillus</taxon>
        <taxon>Bacillus cereus group</taxon>
    </lineage>
</organism>
<gene>
    <name evidence="2" type="ordered locus">BA_3175</name>
</gene>
<reference evidence="2 3" key="1">
    <citation type="journal article" date="2003" name="Nature">
        <title>The genome sequence of Bacillus anthracis Ames and comparison to closely related bacteria.</title>
        <authorList>
            <person name="Read T.D."/>
            <person name="Peterson S.N."/>
            <person name="Tourasse N."/>
            <person name="Baillie L.W."/>
            <person name="Paulsen I.T."/>
            <person name="Nelson K.E."/>
            <person name="Tettelin H."/>
            <person name="Fouts D.E."/>
            <person name="Eisen J.A."/>
            <person name="Gill S.R."/>
            <person name="Holtzapple E.K."/>
            <person name="Okstad O.A."/>
            <person name="Helgason E."/>
            <person name="Rilstone J."/>
            <person name="Wu M."/>
            <person name="Kolonay J.F."/>
            <person name="Beanan M.J."/>
            <person name="Dodson R.J."/>
            <person name="Brinkac L.M."/>
            <person name="Gwinn M."/>
            <person name="DeBoy R.T."/>
            <person name="Madpu R."/>
            <person name="Daugherty S.C."/>
            <person name="Durkin A.S."/>
            <person name="Haft D.H."/>
            <person name="Nelson W.C."/>
            <person name="Peterson J.D."/>
            <person name="Pop M."/>
            <person name="Khouri H.M."/>
            <person name="Radune D."/>
            <person name="Benton J.L."/>
            <person name="Mahamoud Y."/>
            <person name="Jiang L."/>
            <person name="Hance I.R."/>
            <person name="Weidman J.F."/>
            <person name="Berry K.J."/>
            <person name="Plaut R.D."/>
            <person name="Wolf A.M."/>
            <person name="Watkins K.L."/>
            <person name="Nierman W.C."/>
            <person name="Hazen A."/>
            <person name="Cline R."/>
            <person name="Redmond C."/>
            <person name="Thwaite J.E."/>
            <person name="White O."/>
            <person name="Salzberg S.L."/>
            <person name="Thomason B."/>
            <person name="Friedlander A.M."/>
            <person name="Koehler T.M."/>
            <person name="Hanna P.C."/>
            <person name="Kolsto A.B."/>
            <person name="Fraser C.M."/>
        </authorList>
    </citation>
    <scope>NUCLEOTIDE SEQUENCE [LARGE SCALE GENOMIC DNA]</scope>
    <source>
        <strain evidence="3">Ames / isolate Porton</strain>
    </source>
</reference>
<proteinExistence type="predicted"/>
<accession>A0A2P0HG53</accession>
<dbReference type="Proteomes" id="UP000000427">
    <property type="component" value="Chromosome"/>
</dbReference>
<feature type="transmembrane region" description="Helical" evidence="1">
    <location>
        <begin position="40"/>
        <end position="61"/>
    </location>
</feature>
<protein>
    <recommendedName>
        <fullName evidence="4">Transmembrane protein</fullName>
    </recommendedName>
</protein>
<feature type="transmembrane region" description="Helical" evidence="1">
    <location>
        <begin position="73"/>
        <end position="92"/>
    </location>
</feature>